<accession>A0AAW0AHR3</accession>
<keyword evidence="4" id="KW-1185">Reference proteome</keyword>
<feature type="region of interest" description="Disordered" evidence="1">
    <location>
        <begin position="448"/>
        <end position="472"/>
    </location>
</feature>
<dbReference type="Proteomes" id="UP001362999">
    <property type="component" value="Unassembled WGS sequence"/>
</dbReference>
<dbReference type="PANTHER" id="PTHR13847:SF213">
    <property type="entry name" value="DEPENDENT OXIDOREDUCTASE, PUTATIVE-RELATED"/>
    <property type="match status" value="1"/>
</dbReference>
<dbReference type="Gene3D" id="3.30.9.10">
    <property type="entry name" value="D-Amino Acid Oxidase, subunit A, domain 2"/>
    <property type="match status" value="1"/>
</dbReference>
<dbReference type="Gene3D" id="3.50.50.60">
    <property type="entry name" value="FAD/NAD(P)-binding domain"/>
    <property type="match status" value="1"/>
</dbReference>
<gene>
    <name evidence="3" type="ORF">R3P38DRAFT_3026942</name>
</gene>
<proteinExistence type="predicted"/>
<reference evidence="3 4" key="1">
    <citation type="journal article" date="2024" name="J Genomics">
        <title>Draft genome sequencing and assembly of Favolaschia claudopus CIRM-BRFM 2984 isolated from oak limbs.</title>
        <authorList>
            <person name="Navarro D."/>
            <person name="Drula E."/>
            <person name="Chaduli D."/>
            <person name="Cazenave R."/>
            <person name="Ahrendt S."/>
            <person name="Wang J."/>
            <person name="Lipzen A."/>
            <person name="Daum C."/>
            <person name="Barry K."/>
            <person name="Grigoriev I.V."/>
            <person name="Favel A."/>
            <person name="Rosso M.N."/>
            <person name="Martin F."/>
        </authorList>
    </citation>
    <scope>NUCLEOTIDE SEQUENCE [LARGE SCALE GENOMIC DNA]</scope>
    <source>
        <strain evidence="3 4">CIRM-BRFM 2984</strain>
    </source>
</reference>
<dbReference type="EMBL" id="JAWWNJ010000069">
    <property type="protein sequence ID" value="KAK7008002.1"/>
    <property type="molecule type" value="Genomic_DNA"/>
</dbReference>
<protein>
    <submittedName>
        <fullName evidence="3">FAD dependent oxidoreductase</fullName>
    </submittedName>
</protein>
<comment type="caution">
    <text evidence="3">The sequence shown here is derived from an EMBL/GenBank/DDBJ whole genome shotgun (WGS) entry which is preliminary data.</text>
</comment>
<evidence type="ECO:0000313" key="4">
    <source>
        <dbReference type="Proteomes" id="UP001362999"/>
    </source>
</evidence>
<evidence type="ECO:0000313" key="3">
    <source>
        <dbReference type="EMBL" id="KAK7008002.1"/>
    </source>
</evidence>
<dbReference type="InterPro" id="IPR036188">
    <property type="entry name" value="FAD/NAD-bd_sf"/>
</dbReference>
<name>A0AAW0AHR3_9AGAR</name>
<sequence>AIISLFSRIRLIYQTLKSISDSFSAVSHRVSLDPGLPHPNPSRSYWCSPSSSLDSRPKDATLPEYADVVIIGSGISGTAIARTLLDSQQGSDDVKEPLRVVMLEARDVCSGATGRNGGHISPNTYQDYAELAAGYGSQAAQQIIRYRLAHLPQLMKVAKEEGLLEASQARVVEQFDAYLQEGTYQKARKLFGGYVDAIPEERNNYKMYEGEEAVKDLQLSSYITGCISRPGGAVHPYRLITGILSRLLAVYPSFHLFTQTPCTSIAQSPSGYIISTPKGTLKTLHIVHATNAWASHLLPEMRTKIIPVRVHMTAQRPGRSLGRDLTSDSDSFSIGSIRNWAGKRSFVFYPGASLSFFDYLTQFPLPSTPSSPSTLNDSNPVGAAKSPFPYPAPEGELLFGGGAALGGSGEAAMMQNVGVADDSAVDFEIGAYLGGAMERYFEGWGAEGESSLNDDRKQDKAEEVEEKEEWGRGRMKAAWTGIIGISADGQPWVGRVPGKVSGRGEPKISSSFSSESKATASHSAASNLAAPGEWIAAGFTGEGMTHAWLAGVEVARMVLGSSATCSERDETALPEQFLITEKRWKETDWEAFLGGALG</sequence>
<feature type="non-terminal residue" evidence="3">
    <location>
        <position position="1"/>
    </location>
</feature>
<dbReference type="AlphaFoldDB" id="A0AAW0AHR3"/>
<feature type="non-terminal residue" evidence="3">
    <location>
        <position position="598"/>
    </location>
</feature>
<feature type="domain" description="FAD dependent oxidoreductase" evidence="2">
    <location>
        <begin position="67"/>
        <end position="556"/>
    </location>
</feature>
<evidence type="ECO:0000256" key="1">
    <source>
        <dbReference type="SAM" id="MobiDB-lite"/>
    </source>
</evidence>
<dbReference type="GO" id="GO:0005737">
    <property type="term" value="C:cytoplasm"/>
    <property type="evidence" value="ECO:0007669"/>
    <property type="project" value="TreeGrafter"/>
</dbReference>
<dbReference type="InterPro" id="IPR006076">
    <property type="entry name" value="FAD-dep_OxRdtase"/>
</dbReference>
<organism evidence="3 4">
    <name type="scientific">Favolaschia claudopus</name>
    <dbReference type="NCBI Taxonomy" id="2862362"/>
    <lineage>
        <taxon>Eukaryota</taxon>
        <taxon>Fungi</taxon>
        <taxon>Dikarya</taxon>
        <taxon>Basidiomycota</taxon>
        <taxon>Agaricomycotina</taxon>
        <taxon>Agaricomycetes</taxon>
        <taxon>Agaricomycetidae</taxon>
        <taxon>Agaricales</taxon>
        <taxon>Marasmiineae</taxon>
        <taxon>Mycenaceae</taxon>
        <taxon>Favolaschia</taxon>
    </lineage>
</organism>
<evidence type="ECO:0000259" key="2">
    <source>
        <dbReference type="Pfam" id="PF01266"/>
    </source>
</evidence>
<dbReference type="SUPFAM" id="SSF51905">
    <property type="entry name" value="FAD/NAD(P)-binding domain"/>
    <property type="match status" value="1"/>
</dbReference>
<dbReference type="Pfam" id="PF01266">
    <property type="entry name" value="DAO"/>
    <property type="match status" value="1"/>
</dbReference>
<dbReference type="PANTHER" id="PTHR13847">
    <property type="entry name" value="SARCOSINE DEHYDROGENASE-RELATED"/>
    <property type="match status" value="1"/>
</dbReference>